<evidence type="ECO:0000256" key="7">
    <source>
        <dbReference type="PROSITE-ProRule" id="PRU00042"/>
    </source>
</evidence>
<evidence type="ECO:0000256" key="1">
    <source>
        <dbReference type="ARBA" id="ARBA00004123"/>
    </source>
</evidence>
<dbReference type="PROSITE" id="PS00028">
    <property type="entry name" value="ZINC_FINGER_C2H2_1"/>
    <property type="match status" value="1"/>
</dbReference>
<protein>
    <recommendedName>
        <fullName evidence="9">C2H2-type domain-containing protein</fullName>
    </recommendedName>
</protein>
<organism evidence="10 11">
    <name type="scientific">Thelonectria olida</name>
    <dbReference type="NCBI Taxonomy" id="1576542"/>
    <lineage>
        <taxon>Eukaryota</taxon>
        <taxon>Fungi</taxon>
        <taxon>Dikarya</taxon>
        <taxon>Ascomycota</taxon>
        <taxon>Pezizomycotina</taxon>
        <taxon>Sordariomycetes</taxon>
        <taxon>Hypocreomycetidae</taxon>
        <taxon>Hypocreales</taxon>
        <taxon>Nectriaceae</taxon>
        <taxon>Thelonectria</taxon>
    </lineage>
</organism>
<evidence type="ECO:0000256" key="5">
    <source>
        <dbReference type="ARBA" id="ARBA00022833"/>
    </source>
</evidence>
<dbReference type="FunFam" id="3.30.160.60:FF:001182">
    <property type="entry name" value="Zinc finger, C2H2 type"/>
    <property type="match status" value="1"/>
</dbReference>
<dbReference type="EMBL" id="JAGPYM010000059">
    <property type="protein sequence ID" value="KAH6871147.1"/>
    <property type="molecule type" value="Genomic_DNA"/>
</dbReference>
<dbReference type="GO" id="GO:0000981">
    <property type="term" value="F:DNA-binding transcription factor activity, RNA polymerase II-specific"/>
    <property type="evidence" value="ECO:0007669"/>
    <property type="project" value="InterPro"/>
</dbReference>
<name>A0A9P8VQC7_9HYPO</name>
<evidence type="ECO:0000256" key="3">
    <source>
        <dbReference type="ARBA" id="ARBA00022737"/>
    </source>
</evidence>
<dbReference type="GO" id="GO:0000785">
    <property type="term" value="C:chromatin"/>
    <property type="evidence" value="ECO:0007669"/>
    <property type="project" value="TreeGrafter"/>
</dbReference>
<dbReference type="Gene3D" id="3.30.160.60">
    <property type="entry name" value="Classic Zinc Finger"/>
    <property type="match status" value="1"/>
</dbReference>
<comment type="caution">
    <text evidence="10">The sequence shown here is derived from an EMBL/GenBank/DDBJ whole genome shotgun (WGS) entry which is preliminary data.</text>
</comment>
<dbReference type="PANTHER" id="PTHR40626">
    <property type="entry name" value="MIP31509P"/>
    <property type="match status" value="1"/>
</dbReference>
<dbReference type="GO" id="GO:0008270">
    <property type="term" value="F:zinc ion binding"/>
    <property type="evidence" value="ECO:0007669"/>
    <property type="project" value="UniProtKB-KW"/>
</dbReference>
<feature type="compositionally biased region" description="Polar residues" evidence="8">
    <location>
        <begin position="14"/>
        <end position="30"/>
    </location>
</feature>
<keyword evidence="11" id="KW-1185">Reference proteome</keyword>
<keyword evidence="3" id="KW-0677">Repeat</keyword>
<dbReference type="GO" id="GO:0005634">
    <property type="term" value="C:nucleus"/>
    <property type="evidence" value="ECO:0007669"/>
    <property type="project" value="UniProtKB-SubCell"/>
</dbReference>
<keyword evidence="4 7" id="KW-0863">Zinc-finger</keyword>
<dbReference type="InterPro" id="IPR051059">
    <property type="entry name" value="VerF-like"/>
</dbReference>
<dbReference type="AlphaFoldDB" id="A0A9P8VQC7"/>
<dbReference type="PANTHER" id="PTHR40626:SF36">
    <property type="entry name" value="TRANSCRIPTION FACTOR WITH C2H2 AND ZN(2)-CYS(6) DNA BINDING DOMAIN (EUROFUNG)"/>
    <property type="match status" value="1"/>
</dbReference>
<feature type="region of interest" description="Disordered" evidence="8">
    <location>
        <begin position="1"/>
        <end position="35"/>
    </location>
</feature>
<evidence type="ECO:0000256" key="4">
    <source>
        <dbReference type="ARBA" id="ARBA00022771"/>
    </source>
</evidence>
<dbReference type="InterPro" id="IPR013087">
    <property type="entry name" value="Znf_C2H2_type"/>
</dbReference>
<evidence type="ECO:0000313" key="11">
    <source>
        <dbReference type="Proteomes" id="UP000777438"/>
    </source>
</evidence>
<dbReference type="OrthoDB" id="6077919at2759"/>
<feature type="domain" description="C2H2-type" evidence="9">
    <location>
        <begin position="37"/>
        <end position="64"/>
    </location>
</feature>
<proteinExistence type="predicted"/>
<feature type="region of interest" description="Disordered" evidence="8">
    <location>
        <begin position="87"/>
        <end position="119"/>
    </location>
</feature>
<keyword evidence="2" id="KW-0479">Metal-binding</keyword>
<evidence type="ECO:0000259" key="9">
    <source>
        <dbReference type="PROSITE" id="PS50157"/>
    </source>
</evidence>
<evidence type="ECO:0000256" key="8">
    <source>
        <dbReference type="SAM" id="MobiDB-lite"/>
    </source>
</evidence>
<keyword evidence="6" id="KW-0539">Nucleus</keyword>
<evidence type="ECO:0000256" key="6">
    <source>
        <dbReference type="ARBA" id="ARBA00023242"/>
    </source>
</evidence>
<reference evidence="10 11" key="1">
    <citation type="journal article" date="2021" name="Nat. Commun.">
        <title>Genetic determinants of endophytism in the Arabidopsis root mycobiome.</title>
        <authorList>
            <person name="Mesny F."/>
            <person name="Miyauchi S."/>
            <person name="Thiergart T."/>
            <person name="Pickel B."/>
            <person name="Atanasova L."/>
            <person name="Karlsson M."/>
            <person name="Huettel B."/>
            <person name="Barry K.W."/>
            <person name="Haridas S."/>
            <person name="Chen C."/>
            <person name="Bauer D."/>
            <person name="Andreopoulos W."/>
            <person name="Pangilinan J."/>
            <person name="LaButti K."/>
            <person name="Riley R."/>
            <person name="Lipzen A."/>
            <person name="Clum A."/>
            <person name="Drula E."/>
            <person name="Henrissat B."/>
            <person name="Kohler A."/>
            <person name="Grigoriev I.V."/>
            <person name="Martin F.M."/>
            <person name="Hacquard S."/>
        </authorList>
    </citation>
    <scope>NUCLEOTIDE SEQUENCE [LARGE SCALE GENOMIC DNA]</scope>
    <source>
        <strain evidence="10 11">MPI-CAGE-CH-0241</strain>
    </source>
</reference>
<gene>
    <name evidence="10" type="ORF">B0T10DRAFT_500810</name>
</gene>
<evidence type="ECO:0000256" key="2">
    <source>
        <dbReference type="ARBA" id="ARBA00022723"/>
    </source>
</evidence>
<keyword evidence="5" id="KW-0862">Zinc</keyword>
<dbReference type="PROSITE" id="PS50157">
    <property type="entry name" value="ZINC_FINGER_C2H2_2"/>
    <property type="match status" value="1"/>
</dbReference>
<comment type="subcellular location">
    <subcellularLocation>
        <location evidence="1">Nucleus</location>
    </subcellularLocation>
</comment>
<dbReference type="InterPro" id="IPR036236">
    <property type="entry name" value="Znf_C2H2_sf"/>
</dbReference>
<dbReference type="Proteomes" id="UP000777438">
    <property type="component" value="Unassembled WGS sequence"/>
</dbReference>
<sequence length="352" mass="37143">MSNPPSSDAAVGTAPSTADNSAPANFSPPKTNKPRPYVCGSCEHSFARLEHLKRHELTHTNEKPFECPYAKDASPAEICCCVTNRKLHQTSTPSSRPRRRRKSVSGVAGPSITASNVSATSMKPRANTISHVDSSLIQMIAVATNASAARGILPSQSHSRRPSPAGLPIHNMDHGIGSTSPAMGQRGVQHELPKPETSTLNGLDFSPGLRTALPIASFNAEFQFEGRLFGPGSTIDPNALHYNDSPQCMALGQASPFAPSMNKMPSSQTSDKSSEWLTGFEGQMFLHTNDNVVDGSSPSAISPTSQSGIGDVMLDGPALAGTSIMQQPSVMGTPQVPNPFAMDLDGSVIRIS</sequence>
<evidence type="ECO:0000313" key="10">
    <source>
        <dbReference type="EMBL" id="KAH6871147.1"/>
    </source>
</evidence>
<dbReference type="GO" id="GO:0000978">
    <property type="term" value="F:RNA polymerase II cis-regulatory region sequence-specific DNA binding"/>
    <property type="evidence" value="ECO:0007669"/>
    <property type="project" value="InterPro"/>
</dbReference>
<dbReference type="SUPFAM" id="SSF57667">
    <property type="entry name" value="beta-beta-alpha zinc fingers"/>
    <property type="match status" value="1"/>
</dbReference>
<accession>A0A9P8VQC7</accession>